<dbReference type="InterPro" id="IPR035979">
    <property type="entry name" value="RBD_domain_sf"/>
</dbReference>
<reference evidence="7" key="1">
    <citation type="submission" date="2020-01" db="EMBL/GenBank/DDBJ databases">
        <title>Genome Sequencing of Three Apophysomyces-Like Fungal Strains Confirms a Novel Fungal Genus in the Mucoromycota with divergent Burkholderia-like Endosymbiotic Bacteria.</title>
        <authorList>
            <person name="Stajich J.E."/>
            <person name="Macias A.M."/>
            <person name="Carter-House D."/>
            <person name="Lovett B."/>
            <person name="Kasson L.R."/>
            <person name="Berry K."/>
            <person name="Grigoriev I."/>
            <person name="Chang Y."/>
            <person name="Spatafora J."/>
            <person name="Kasson M.T."/>
        </authorList>
    </citation>
    <scope>NUCLEOTIDE SEQUENCE</scope>
    <source>
        <strain evidence="7">NRRL A-21654</strain>
    </source>
</reference>
<dbReference type="SUPFAM" id="SSF54928">
    <property type="entry name" value="RNA-binding domain, RBD"/>
    <property type="match status" value="1"/>
</dbReference>
<evidence type="ECO:0000256" key="5">
    <source>
        <dbReference type="ARBA" id="ARBA00032634"/>
    </source>
</evidence>
<accession>A0A8H7BNE4</accession>
<protein>
    <recommendedName>
        <fullName evidence="5">18S rRNA factor 2</fullName>
    </recommendedName>
</protein>
<dbReference type="InterPro" id="IPR034353">
    <property type="entry name" value="ABT1/ESF2_RRM"/>
</dbReference>
<keyword evidence="8" id="KW-1185">Reference proteome</keyword>
<dbReference type="Gene3D" id="3.30.70.330">
    <property type="match status" value="1"/>
</dbReference>
<feature type="compositionally biased region" description="Basic and acidic residues" evidence="6">
    <location>
        <begin position="1"/>
        <end position="12"/>
    </location>
</feature>
<keyword evidence="3" id="KW-0694">RNA-binding</keyword>
<dbReference type="GO" id="GO:0003723">
    <property type="term" value="F:RNA binding"/>
    <property type="evidence" value="ECO:0007669"/>
    <property type="project" value="UniProtKB-KW"/>
</dbReference>
<dbReference type="GO" id="GO:0034462">
    <property type="term" value="P:small-subunit processome assembly"/>
    <property type="evidence" value="ECO:0007669"/>
    <property type="project" value="TreeGrafter"/>
</dbReference>
<evidence type="ECO:0000256" key="1">
    <source>
        <dbReference type="ARBA" id="ARBA00004604"/>
    </source>
</evidence>
<keyword evidence="4" id="KW-0539">Nucleus</keyword>
<evidence type="ECO:0000256" key="6">
    <source>
        <dbReference type="SAM" id="MobiDB-lite"/>
    </source>
</evidence>
<dbReference type="InterPro" id="IPR039119">
    <property type="entry name" value="ABT1/Esf2"/>
</dbReference>
<feature type="compositionally biased region" description="Basic and acidic residues" evidence="6">
    <location>
        <begin position="314"/>
        <end position="326"/>
    </location>
</feature>
<evidence type="ECO:0000256" key="2">
    <source>
        <dbReference type="ARBA" id="ARBA00005819"/>
    </source>
</evidence>
<dbReference type="GO" id="GO:0005730">
    <property type="term" value="C:nucleolus"/>
    <property type="evidence" value="ECO:0007669"/>
    <property type="project" value="UniProtKB-SubCell"/>
</dbReference>
<dbReference type="OrthoDB" id="287393at2759"/>
<feature type="compositionally biased region" description="Basic residues" evidence="6">
    <location>
        <begin position="111"/>
        <end position="120"/>
    </location>
</feature>
<dbReference type="PANTHER" id="PTHR12311">
    <property type="entry name" value="ACTIVATOR OF BASAL TRANSCRIPTION 1"/>
    <property type="match status" value="1"/>
</dbReference>
<feature type="compositionally biased region" description="Basic and acidic residues" evidence="6">
    <location>
        <begin position="96"/>
        <end position="110"/>
    </location>
</feature>
<gene>
    <name evidence="7" type="primary">ESF2</name>
    <name evidence="7" type="ORF">EC973_008094</name>
</gene>
<evidence type="ECO:0000256" key="4">
    <source>
        <dbReference type="ARBA" id="ARBA00023242"/>
    </source>
</evidence>
<evidence type="ECO:0000313" key="7">
    <source>
        <dbReference type="EMBL" id="KAF7727047.1"/>
    </source>
</evidence>
<sequence length="342" mass="40753">MAIDEEEKKDLFGFEEEEEESDHESSQEEEEEEDRRFTTFRSRSKKSASEDSQSEDSESENDEEEEGDVENEDEDSKELAESGEEEREEEDEEETDSRFVEEEPTVEKKKSQTGKKKKLNKLTPEELEKFEKEQRKTGVCYLSRIPPFMKPRRLRSLLSKYAEIGRIYCTPEDPKITARRKKYGKDRRVNYTEGWVEFKDKKQAKALAQYLNMRQIGGKRSDRYYHDMWNIKYLPKFKWNHLTEQMAYEQQARQHRLRNEVAQSQRENKTFIQNIERSKMIKGMEDKKRKRGEDVQEDDIRRTFKQRATVAREVAPDQKSGKEVLSRMDSSMKNVLGKVFGK</sequence>
<feature type="region of interest" description="Disordered" evidence="6">
    <location>
        <begin position="308"/>
        <end position="328"/>
    </location>
</feature>
<comment type="caution">
    <text evidence="7">The sequence shown here is derived from an EMBL/GenBank/DDBJ whole genome shotgun (WGS) entry which is preliminary data.</text>
</comment>
<feature type="region of interest" description="Disordered" evidence="6">
    <location>
        <begin position="1"/>
        <end position="120"/>
    </location>
</feature>
<evidence type="ECO:0000313" key="8">
    <source>
        <dbReference type="Proteomes" id="UP000605846"/>
    </source>
</evidence>
<dbReference type="Proteomes" id="UP000605846">
    <property type="component" value="Unassembled WGS sequence"/>
</dbReference>
<dbReference type="GO" id="GO:0000472">
    <property type="term" value="P:endonucleolytic cleavage to generate mature 5'-end of SSU-rRNA from (SSU-rRNA, 5.8S rRNA, LSU-rRNA)"/>
    <property type="evidence" value="ECO:0007669"/>
    <property type="project" value="TreeGrafter"/>
</dbReference>
<comment type="subcellular location">
    <subcellularLocation>
        <location evidence="1">Nucleus</location>
        <location evidence="1">Nucleolus</location>
    </subcellularLocation>
</comment>
<dbReference type="GO" id="GO:0000447">
    <property type="term" value="P:endonucleolytic cleavage in ITS1 to separate SSU-rRNA from 5.8S rRNA and LSU-rRNA from tricistronic rRNA transcript (SSU-rRNA, 5.8S rRNA, LSU-rRNA)"/>
    <property type="evidence" value="ECO:0007669"/>
    <property type="project" value="TreeGrafter"/>
</dbReference>
<dbReference type="AlphaFoldDB" id="A0A8H7BNE4"/>
<feature type="compositionally biased region" description="Acidic residues" evidence="6">
    <location>
        <begin position="52"/>
        <end position="95"/>
    </location>
</feature>
<feature type="compositionally biased region" description="Acidic residues" evidence="6">
    <location>
        <begin position="13"/>
        <end position="33"/>
    </location>
</feature>
<dbReference type="InterPro" id="IPR012677">
    <property type="entry name" value="Nucleotide-bd_a/b_plait_sf"/>
</dbReference>
<dbReference type="CDD" id="cd12263">
    <property type="entry name" value="RRM_ABT1_like"/>
    <property type="match status" value="1"/>
</dbReference>
<proteinExistence type="inferred from homology"/>
<name>A0A8H7BNE4_9FUNG</name>
<organism evidence="7 8">
    <name type="scientific">Apophysomyces ossiformis</name>
    <dbReference type="NCBI Taxonomy" id="679940"/>
    <lineage>
        <taxon>Eukaryota</taxon>
        <taxon>Fungi</taxon>
        <taxon>Fungi incertae sedis</taxon>
        <taxon>Mucoromycota</taxon>
        <taxon>Mucoromycotina</taxon>
        <taxon>Mucoromycetes</taxon>
        <taxon>Mucorales</taxon>
        <taxon>Mucorineae</taxon>
        <taxon>Mucoraceae</taxon>
        <taxon>Apophysomyces</taxon>
    </lineage>
</organism>
<dbReference type="EMBL" id="JABAYA010000066">
    <property type="protein sequence ID" value="KAF7727047.1"/>
    <property type="molecule type" value="Genomic_DNA"/>
</dbReference>
<dbReference type="GO" id="GO:0000480">
    <property type="term" value="P:endonucleolytic cleavage in 5'-ETS of tricistronic rRNA transcript (SSU-rRNA, 5.8S rRNA, LSU-rRNA)"/>
    <property type="evidence" value="ECO:0007669"/>
    <property type="project" value="TreeGrafter"/>
</dbReference>
<comment type="similarity">
    <text evidence="2">Belongs to the ESF2/ABP1 family.</text>
</comment>
<dbReference type="PANTHER" id="PTHR12311:SF7">
    <property type="entry name" value="ACTIVATOR OF BASAL TRANSCRIPTION 1"/>
    <property type="match status" value="1"/>
</dbReference>
<evidence type="ECO:0000256" key="3">
    <source>
        <dbReference type="ARBA" id="ARBA00022884"/>
    </source>
</evidence>